<evidence type="ECO:0000256" key="5">
    <source>
        <dbReference type="ARBA" id="ARBA00022989"/>
    </source>
</evidence>
<evidence type="ECO:0000256" key="8">
    <source>
        <dbReference type="SAM" id="Phobius"/>
    </source>
</evidence>
<dbReference type="EMBL" id="AP014568">
    <property type="protein sequence ID" value="BAO80845.1"/>
    <property type="molecule type" value="Genomic_DNA"/>
</dbReference>
<dbReference type="PANTHER" id="PTHR34583:SF2">
    <property type="entry name" value="ANTIPORTER SUBUNIT MNHC2-RELATED"/>
    <property type="match status" value="1"/>
</dbReference>
<dbReference type="InterPro" id="IPR050601">
    <property type="entry name" value="CPA3_antiporter_subunitC"/>
</dbReference>
<comment type="similarity">
    <text evidence="2">Belongs to the CPA3 antiporters (TC 2.A.63) subunit C family.</text>
</comment>
<comment type="subcellular location">
    <subcellularLocation>
        <location evidence="1">Cell membrane</location>
        <topology evidence="1">Multi-pass membrane protein</topology>
    </subcellularLocation>
</comment>
<accession>A0A060NIS7</accession>
<evidence type="ECO:0000256" key="3">
    <source>
        <dbReference type="ARBA" id="ARBA00022475"/>
    </source>
</evidence>
<dbReference type="AlphaFoldDB" id="A0A060NIS7"/>
<feature type="transmembrane region" description="Helical" evidence="8">
    <location>
        <begin position="28"/>
        <end position="51"/>
    </location>
</feature>
<reference evidence="9 10" key="1">
    <citation type="journal article" date="2014" name="Nat. Commun.">
        <title>Physiological and genomic features of highly alkaliphilic hydrogen-utilizing Betaproteobacteria from a continental serpentinizing site.</title>
        <authorList>
            <person name="Suzuki S."/>
            <person name="Kuenen J.G."/>
            <person name="Schipper K."/>
            <person name="van der Velde S."/>
            <person name="Ishii S."/>
            <person name="Wu A."/>
            <person name="Sorokin D.Y."/>
            <person name="Tenney A."/>
            <person name="Meng X.Y."/>
            <person name="Morrill P.L."/>
            <person name="Kamagata Y."/>
            <person name="Muyzer G."/>
            <person name="Nealson K.H."/>
        </authorList>
    </citation>
    <scope>NUCLEOTIDE SEQUENCE [LARGE SCALE GENOMIC DNA]</scope>
    <source>
        <strain evidence="9 10">A1</strain>
    </source>
</reference>
<keyword evidence="6 8" id="KW-0472">Membrane</keyword>
<feature type="transmembrane region" description="Helical" evidence="8">
    <location>
        <begin position="6"/>
        <end position="21"/>
    </location>
</feature>
<evidence type="ECO:0000313" key="10">
    <source>
        <dbReference type="Proteomes" id="UP000067461"/>
    </source>
</evidence>
<protein>
    <submittedName>
        <fullName evidence="9">Multisubunit Na+/H+ antiporter, MnhC subunit</fullName>
    </submittedName>
</protein>
<dbReference type="HOGENOM" id="CLU_082058_3_1_4"/>
<dbReference type="STRING" id="1458425.SRAA_0991"/>
<dbReference type="Pfam" id="PF00420">
    <property type="entry name" value="Oxidored_q2"/>
    <property type="match status" value="1"/>
</dbReference>
<name>A0A060NIS7_9BURK</name>
<dbReference type="Proteomes" id="UP000067461">
    <property type="component" value="Chromosome"/>
</dbReference>
<evidence type="ECO:0000256" key="4">
    <source>
        <dbReference type="ARBA" id="ARBA00022692"/>
    </source>
</evidence>
<dbReference type="Gene3D" id="1.10.287.3510">
    <property type="match status" value="1"/>
</dbReference>
<keyword evidence="3" id="KW-1003">Cell membrane</keyword>
<feature type="region of interest" description="Disordered" evidence="7">
    <location>
        <begin position="118"/>
        <end position="149"/>
    </location>
</feature>
<keyword evidence="4 8" id="KW-0812">Transmembrane</keyword>
<gene>
    <name evidence="9" type="ORF">SRAA_0991</name>
</gene>
<dbReference type="GO" id="GO:0005886">
    <property type="term" value="C:plasma membrane"/>
    <property type="evidence" value="ECO:0007669"/>
    <property type="project" value="UniProtKB-SubCell"/>
</dbReference>
<dbReference type="OrthoDB" id="9799219at2"/>
<keyword evidence="5 8" id="KW-1133">Transmembrane helix</keyword>
<dbReference type="InterPro" id="IPR039428">
    <property type="entry name" value="NUOK/Mnh_C1-like"/>
</dbReference>
<keyword evidence="10" id="KW-1185">Reference proteome</keyword>
<evidence type="ECO:0000256" key="7">
    <source>
        <dbReference type="SAM" id="MobiDB-lite"/>
    </source>
</evidence>
<dbReference type="RefSeq" id="WP_076606964.1">
    <property type="nucleotide sequence ID" value="NZ_AP014568.1"/>
</dbReference>
<dbReference type="KEGG" id="cbaa:SRAA_0991"/>
<feature type="compositionally biased region" description="Low complexity" evidence="7">
    <location>
        <begin position="132"/>
        <end position="143"/>
    </location>
</feature>
<dbReference type="PANTHER" id="PTHR34583">
    <property type="entry name" value="ANTIPORTER SUBUNIT MNHC2-RELATED"/>
    <property type="match status" value="1"/>
</dbReference>
<evidence type="ECO:0000256" key="2">
    <source>
        <dbReference type="ARBA" id="ARBA00010388"/>
    </source>
</evidence>
<sequence length="149" mass="15574">MIWLLALTIWITVTAGIYLALSRDVFRCVFGLGILGSAAILVLFASGRLGSVQPAVIPLGETVLRDAANPLSQALALTAIVIGFALICFSVVVALRLIQRADTDDTLALRMSEPIPTDPIKPPYNGAEHEPAQPAATPAASATKLEGVA</sequence>
<evidence type="ECO:0000256" key="6">
    <source>
        <dbReference type="ARBA" id="ARBA00023136"/>
    </source>
</evidence>
<evidence type="ECO:0000313" key="9">
    <source>
        <dbReference type="EMBL" id="BAO80845.1"/>
    </source>
</evidence>
<proteinExistence type="inferred from homology"/>
<feature type="transmembrane region" description="Helical" evidence="8">
    <location>
        <begin position="71"/>
        <end position="95"/>
    </location>
</feature>
<organism evidence="9 10">
    <name type="scientific">Serpentinimonas raichei</name>
    <dbReference type="NCBI Taxonomy" id="1458425"/>
    <lineage>
        <taxon>Bacteria</taxon>
        <taxon>Pseudomonadati</taxon>
        <taxon>Pseudomonadota</taxon>
        <taxon>Betaproteobacteria</taxon>
        <taxon>Burkholderiales</taxon>
        <taxon>Comamonadaceae</taxon>
        <taxon>Serpentinimonas</taxon>
    </lineage>
</organism>
<evidence type="ECO:0000256" key="1">
    <source>
        <dbReference type="ARBA" id="ARBA00004651"/>
    </source>
</evidence>